<proteinExistence type="predicted"/>
<dbReference type="AlphaFoldDB" id="A0A096AR54"/>
<dbReference type="Proteomes" id="UP000029538">
    <property type="component" value="Unassembled WGS sequence"/>
</dbReference>
<reference evidence="2 3" key="1">
    <citation type="submission" date="2014-07" db="EMBL/GenBank/DDBJ databases">
        <authorList>
            <person name="McCorrison J."/>
            <person name="Sanka R."/>
            <person name="Torralba M."/>
            <person name="Gillis M."/>
            <person name="Haft D.H."/>
            <person name="Methe B."/>
            <person name="Sutton G."/>
            <person name="Nelson K.E."/>
        </authorList>
    </citation>
    <scope>NUCLEOTIDE SEQUENCE [LARGE SCALE GENOMIC DNA]</scope>
    <source>
        <strain evidence="2 3">DNF00882</strain>
    </source>
</reference>
<dbReference type="Pfam" id="PF13480">
    <property type="entry name" value="Acetyltransf_6"/>
    <property type="match status" value="1"/>
</dbReference>
<evidence type="ECO:0000313" key="2">
    <source>
        <dbReference type="EMBL" id="KGF49568.1"/>
    </source>
</evidence>
<evidence type="ECO:0000313" key="3">
    <source>
        <dbReference type="Proteomes" id="UP000029538"/>
    </source>
</evidence>
<sequence>MAIQIVTRSKDLPKLCEGNFFHSRDLFVMLEQTPRVMPCMVIATNEKGEVLGQILAQVRTKRRFFFINFTHRARIYGEGSYYKGIEFKEKNELFEAMLTALVHFLKRRFCYHIELSDTSKKMFGYRALRKNGFVPIPWIQLHHSLHSKAPKERANEKVLHRVQRAYDNGFITREAVGEQEIHQLYTLVKKYYILRKQRHIPAEKLFQQIGASQYGHVYVTTYKDKIVGGSVVVESGRESMLWFDAALDKRYLFYHPHYVTVWHALQDAFERGQDHIHILNLGLPFSHSPYRDFMLSFGGKQVSSYRWFRFSNSLLRSLMYWYYRL</sequence>
<accession>A0A096AR54</accession>
<dbReference type="InterPro" id="IPR016181">
    <property type="entry name" value="Acyl_CoA_acyltransferase"/>
</dbReference>
<dbReference type="SUPFAM" id="SSF55729">
    <property type="entry name" value="Acyl-CoA N-acyltransferases (Nat)"/>
    <property type="match status" value="1"/>
</dbReference>
<evidence type="ECO:0000259" key="1">
    <source>
        <dbReference type="Pfam" id="PF13480"/>
    </source>
</evidence>
<gene>
    <name evidence="2" type="ORF">HMPREF0654_04730</name>
</gene>
<feature type="domain" description="BioF2-like acetyltransferase" evidence="1">
    <location>
        <begin position="203"/>
        <end position="278"/>
    </location>
</feature>
<dbReference type="RefSeq" id="WP_036882939.1">
    <property type="nucleotide sequence ID" value="NZ_JRNR01000036.1"/>
</dbReference>
<dbReference type="EMBL" id="JRNR01000036">
    <property type="protein sequence ID" value="KGF49568.1"/>
    <property type="molecule type" value="Genomic_DNA"/>
</dbReference>
<dbReference type="GO" id="GO:0016740">
    <property type="term" value="F:transferase activity"/>
    <property type="evidence" value="ECO:0007669"/>
    <property type="project" value="UniProtKB-KW"/>
</dbReference>
<keyword evidence="2" id="KW-0808">Transferase</keyword>
<dbReference type="Gene3D" id="3.40.630.30">
    <property type="match status" value="1"/>
</dbReference>
<organism evidence="2 3">
    <name type="scientific">Prevotella disiens DNF00882</name>
    <dbReference type="NCBI Taxonomy" id="1401075"/>
    <lineage>
        <taxon>Bacteria</taxon>
        <taxon>Pseudomonadati</taxon>
        <taxon>Bacteroidota</taxon>
        <taxon>Bacteroidia</taxon>
        <taxon>Bacteroidales</taxon>
        <taxon>Prevotellaceae</taxon>
        <taxon>Prevotella</taxon>
    </lineage>
</organism>
<dbReference type="InterPro" id="IPR038740">
    <property type="entry name" value="BioF2-like_GNAT_dom"/>
</dbReference>
<comment type="caution">
    <text evidence="2">The sequence shown here is derived from an EMBL/GenBank/DDBJ whole genome shotgun (WGS) entry which is preliminary data.</text>
</comment>
<protein>
    <submittedName>
        <fullName evidence="2">GNAT family acetyltransferase</fullName>
    </submittedName>
</protein>
<name>A0A096AR54_9BACT</name>